<reference evidence="12" key="1">
    <citation type="submission" date="2025-08" db="UniProtKB">
        <authorList>
            <consortium name="RefSeq"/>
        </authorList>
    </citation>
    <scope>IDENTIFICATION</scope>
    <source>
        <tissue evidence="12">Testes</tissue>
    </source>
</reference>
<accession>A0ABM0N1D5</accession>
<feature type="transmembrane region" description="Helical" evidence="10">
    <location>
        <begin position="65"/>
        <end position="86"/>
    </location>
</feature>
<comment type="similarity">
    <text evidence="2 10">Belongs to the SYS1 family.</text>
</comment>
<evidence type="ECO:0000313" key="12">
    <source>
        <dbReference type="RefSeq" id="XP_006826076.1"/>
    </source>
</evidence>
<keyword evidence="5 10" id="KW-0812">Transmembrane</keyword>
<keyword evidence="7 10" id="KW-1133">Transmembrane helix</keyword>
<keyword evidence="9 10" id="KW-0472">Membrane</keyword>
<dbReference type="InterPro" id="IPR019185">
    <property type="entry name" value="Integral_membrane_SYS1-rel"/>
</dbReference>
<keyword evidence="11" id="KW-1185">Reference proteome</keyword>
<comment type="function">
    <text evidence="10">Involved in protein trafficking.</text>
</comment>
<sequence>MSGSFRTNIWDPGLIIAQMLALQSIYYFFLGLWLVLVDCISQASRSVDQMFSYEDLEFKSFNGKLIMIAFVLNSLTGSAGGLWLLISRTRQCLDFAATVHLYHLIVCWIYNGSFPMTLSWWLVNVACLALMTVLGEFLCMRSEMTAIPVSVGAKSDL</sequence>
<comment type="subcellular location">
    <subcellularLocation>
        <location evidence="1 10">Golgi apparatus membrane</location>
        <topology evidence="1 10">Multi-pass membrane protein</topology>
    </subcellularLocation>
</comment>
<keyword evidence="4 10" id="KW-0813">Transport</keyword>
<organism evidence="11 12">
    <name type="scientific">Saccoglossus kowalevskii</name>
    <name type="common">Acorn worm</name>
    <dbReference type="NCBI Taxonomy" id="10224"/>
    <lineage>
        <taxon>Eukaryota</taxon>
        <taxon>Metazoa</taxon>
        <taxon>Hemichordata</taxon>
        <taxon>Enteropneusta</taxon>
        <taxon>Harrimaniidae</taxon>
        <taxon>Saccoglossus</taxon>
    </lineage>
</organism>
<evidence type="ECO:0000256" key="3">
    <source>
        <dbReference type="ARBA" id="ARBA00014516"/>
    </source>
</evidence>
<dbReference type="RefSeq" id="XP_006826076.1">
    <property type="nucleotide sequence ID" value="XM_006826013.1"/>
</dbReference>
<evidence type="ECO:0000313" key="11">
    <source>
        <dbReference type="Proteomes" id="UP000694865"/>
    </source>
</evidence>
<feature type="transmembrane region" description="Helical" evidence="10">
    <location>
        <begin position="118"/>
        <end position="139"/>
    </location>
</feature>
<evidence type="ECO:0000256" key="9">
    <source>
        <dbReference type="ARBA" id="ARBA00023136"/>
    </source>
</evidence>
<evidence type="ECO:0000256" key="1">
    <source>
        <dbReference type="ARBA" id="ARBA00004653"/>
    </source>
</evidence>
<dbReference type="GeneID" id="100369996"/>
<dbReference type="PIRSF" id="PIRSF031402">
    <property type="entry name" value="SYS1_homologue"/>
    <property type="match status" value="1"/>
</dbReference>
<feature type="transmembrane region" description="Helical" evidence="10">
    <location>
        <begin position="25"/>
        <end position="45"/>
    </location>
</feature>
<proteinExistence type="inferred from homology"/>
<protein>
    <recommendedName>
        <fullName evidence="3 10">Protein SYS1 homolog</fullName>
    </recommendedName>
</protein>
<evidence type="ECO:0000256" key="8">
    <source>
        <dbReference type="ARBA" id="ARBA00023034"/>
    </source>
</evidence>
<dbReference type="Pfam" id="PF09801">
    <property type="entry name" value="SYS1"/>
    <property type="match status" value="1"/>
</dbReference>
<evidence type="ECO:0000256" key="6">
    <source>
        <dbReference type="ARBA" id="ARBA00022927"/>
    </source>
</evidence>
<evidence type="ECO:0000256" key="2">
    <source>
        <dbReference type="ARBA" id="ARBA00008160"/>
    </source>
</evidence>
<evidence type="ECO:0000256" key="5">
    <source>
        <dbReference type="ARBA" id="ARBA00022692"/>
    </source>
</evidence>
<evidence type="ECO:0000256" key="7">
    <source>
        <dbReference type="ARBA" id="ARBA00022989"/>
    </source>
</evidence>
<gene>
    <name evidence="12" type="primary">LOC100369996</name>
</gene>
<dbReference type="PANTHER" id="PTHR12952:SF0">
    <property type="entry name" value="PROTEIN SYS1 HOMOLOG"/>
    <property type="match status" value="1"/>
</dbReference>
<dbReference type="InterPro" id="IPR016973">
    <property type="entry name" value="Integral_membrane_SYS1"/>
</dbReference>
<evidence type="ECO:0000256" key="4">
    <source>
        <dbReference type="ARBA" id="ARBA00022448"/>
    </source>
</evidence>
<evidence type="ECO:0000256" key="10">
    <source>
        <dbReference type="PIRNR" id="PIRNR031402"/>
    </source>
</evidence>
<name>A0ABM0N1D5_SACKO</name>
<dbReference type="PANTHER" id="PTHR12952">
    <property type="entry name" value="SYS1"/>
    <property type="match status" value="1"/>
</dbReference>
<keyword evidence="8 10" id="KW-0333">Golgi apparatus</keyword>
<dbReference type="Proteomes" id="UP000694865">
    <property type="component" value="Unplaced"/>
</dbReference>
<keyword evidence="6 10" id="KW-0653">Protein transport</keyword>